<dbReference type="SMART" id="SM00052">
    <property type="entry name" value="EAL"/>
    <property type="match status" value="1"/>
</dbReference>
<comment type="caution">
    <text evidence="4">The sequence shown here is derived from an EMBL/GenBank/DDBJ whole genome shotgun (WGS) entry which is preliminary data.</text>
</comment>
<feature type="domain" description="EAL" evidence="2">
    <location>
        <begin position="251"/>
        <end position="501"/>
    </location>
</feature>
<dbReference type="AlphaFoldDB" id="A0A839ZBL9"/>
<dbReference type="PROSITE" id="PS50883">
    <property type="entry name" value="EAL"/>
    <property type="match status" value="1"/>
</dbReference>
<keyword evidence="1" id="KW-1133">Transmembrane helix</keyword>
<dbReference type="Gene3D" id="3.30.70.270">
    <property type="match status" value="1"/>
</dbReference>
<dbReference type="CDD" id="cd01949">
    <property type="entry name" value="GGDEF"/>
    <property type="match status" value="1"/>
</dbReference>
<dbReference type="InterPro" id="IPR000160">
    <property type="entry name" value="GGDEF_dom"/>
</dbReference>
<dbReference type="InterPro" id="IPR001633">
    <property type="entry name" value="EAL_dom"/>
</dbReference>
<proteinExistence type="predicted"/>
<dbReference type="InterPro" id="IPR043128">
    <property type="entry name" value="Rev_trsase/Diguanyl_cyclase"/>
</dbReference>
<dbReference type="PANTHER" id="PTHR44757:SF2">
    <property type="entry name" value="BIOFILM ARCHITECTURE MAINTENANCE PROTEIN MBAA"/>
    <property type="match status" value="1"/>
</dbReference>
<evidence type="ECO:0000313" key="5">
    <source>
        <dbReference type="Proteomes" id="UP000533469"/>
    </source>
</evidence>
<dbReference type="InterPro" id="IPR029787">
    <property type="entry name" value="Nucleotide_cyclase"/>
</dbReference>
<sequence length="506" mass="54976">MKPAVRDILVLGVIGVCAYGLGLYFDLHEALHAAFERSEGWQADELILAIQISALCGFGYGVMRLKDLHAEVARRGAAEAKAEYLAFHDLLTNLPNRHFVEQRLPTLCRSRRLSSVFLIDLDNFKRVNDVAGHRGGDATLQTIAERLSAVLPLAVIARMGGDEFLLSLPLDRPEEAQTFAETIRETIDRPVSFNGMTLHVTACIGFTTLTATGDIKDAVTSADLAMHEAKRNGPASCCAYTPELRRALAARLATESCLREAVAADRIDVHFQPLVRLTDGGIHGFEALARWRLEDGSSVPPDVFIPIAEEAGLISDLSTHLLRRACKTALAWPSGLILAFNISPLQLVDILLPERILAVLAETGFPAHRLSVEITESGFAADLERALDIIGRLREAGVRIAIDDFGTGYSSLSQLANFPVDKLKIDRQFIANFLTSDKQMKIVRAIVQIGLGLGIATLAEGVETEEEHRRLRALGCQLGQGYLFAAPMPADEVATYLAGLSDPGAP</sequence>
<organism evidence="4 5">
    <name type="scientific">Ancylobacter tetraedralis</name>
    <dbReference type="NCBI Taxonomy" id="217068"/>
    <lineage>
        <taxon>Bacteria</taxon>
        <taxon>Pseudomonadati</taxon>
        <taxon>Pseudomonadota</taxon>
        <taxon>Alphaproteobacteria</taxon>
        <taxon>Hyphomicrobiales</taxon>
        <taxon>Xanthobacteraceae</taxon>
        <taxon>Ancylobacter</taxon>
    </lineage>
</organism>
<dbReference type="SUPFAM" id="SSF141868">
    <property type="entry name" value="EAL domain-like"/>
    <property type="match status" value="1"/>
</dbReference>
<dbReference type="PANTHER" id="PTHR44757">
    <property type="entry name" value="DIGUANYLATE CYCLASE DGCP"/>
    <property type="match status" value="1"/>
</dbReference>
<evidence type="ECO:0000259" key="3">
    <source>
        <dbReference type="PROSITE" id="PS50887"/>
    </source>
</evidence>
<dbReference type="SUPFAM" id="SSF55073">
    <property type="entry name" value="Nucleotide cyclase"/>
    <property type="match status" value="1"/>
</dbReference>
<accession>A0A839ZBL9</accession>
<dbReference type="Pfam" id="PF00563">
    <property type="entry name" value="EAL"/>
    <property type="match status" value="1"/>
</dbReference>
<keyword evidence="1" id="KW-0472">Membrane</keyword>
<keyword evidence="5" id="KW-1185">Reference proteome</keyword>
<dbReference type="PROSITE" id="PS50887">
    <property type="entry name" value="GGDEF"/>
    <property type="match status" value="1"/>
</dbReference>
<evidence type="ECO:0000313" key="4">
    <source>
        <dbReference type="EMBL" id="MBB3772163.1"/>
    </source>
</evidence>
<dbReference type="CDD" id="cd01948">
    <property type="entry name" value="EAL"/>
    <property type="match status" value="1"/>
</dbReference>
<feature type="transmembrane region" description="Helical" evidence="1">
    <location>
        <begin position="7"/>
        <end position="25"/>
    </location>
</feature>
<dbReference type="Gene3D" id="3.20.20.450">
    <property type="entry name" value="EAL domain"/>
    <property type="match status" value="1"/>
</dbReference>
<dbReference type="RefSeq" id="WP_183190346.1">
    <property type="nucleotide sequence ID" value="NZ_JACICD010000005.1"/>
</dbReference>
<dbReference type="NCBIfam" id="TIGR00254">
    <property type="entry name" value="GGDEF"/>
    <property type="match status" value="1"/>
</dbReference>
<dbReference type="InterPro" id="IPR052155">
    <property type="entry name" value="Biofilm_reg_signaling"/>
</dbReference>
<keyword evidence="1" id="KW-0812">Transmembrane</keyword>
<feature type="domain" description="GGDEF" evidence="3">
    <location>
        <begin position="112"/>
        <end position="242"/>
    </location>
</feature>
<dbReference type="InterPro" id="IPR035919">
    <property type="entry name" value="EAL_sf"/>
</dbReference>
<protein>
    <submittedName>
        <fullName evidence="4">Diguanylate cyclase (GGDEF)-like protein</fullName>
    </submittedName>
</protein>
<dbReference type="Pfam" id="PF00990">
    <property type="entry name" value="GGDEF"/>
    <property type="match status" value="1"/>
</dbReference>
<name>A0A839ZBL9_9HYPH</name>
<dbReference type="SMART" id="SM00267">
    <property type="entry name" value="GGDEF"/>
    <property type="match status" value="1"/>
</dbReference>
<reference evidence="4 5" key="1">
    <citation type="submission" date="2020-08" db="EMBL/GenBank/DDBJ databases">
        <title>Genomic Encyclopedia of Type Strains, Phase IV (KMG-IV): sequencing the most valuable type-strain genomes for metagenomic binning, comparative biology and taxonomic classification.</title>
        <authorList>
            <person name="Goeker M."/>
        </authorList>
    </citation>
    <scope>NUCLEOTIDE SEQUENCE [LARGE SCALE GENOMIC DNA]</scope>
    <source>
        <strain evidence="4 5">DSM 5895</strain>
    </source>
</reference>
<dbReference type="Proteomes" id="UP000533469">
    <property type="component" value="Unassembled WGS sequence"/>
</dbReference>
<evidence type="ECO:0000259" key="2">
    <source>
        <dbReference type="PROSITE" id="PS50883"/>
    </source>
</evidence>
<gene>
    <name evidence="4" type="ORF">FHS55_002775</name>
</gene>
<evidence type="ECO:0000256" key="1">
    <source>
        <dbReference type="SAM" id="Phobius"/>
    </source>
</evidence>
<dbReference type="EMBL" id="JACICD010000005">
    <property type="protein sequence ID" value="MBB3772163.1"/>
    <property type="molecule type" value="Genomic_DNA"/>
</dbReference>